<feature type="transmembrane region" description="Helical" evidence="1">
    <location>
        <begin position="71"/>
        <end position="90"/>
    </location>
</feature>
<dbReference type="RefSeq" id="WP_183672665.1">
    <property type="nucleotide sequence ID" value="NZ_CBCRYX010000003.1"/>
</dbReference>
<dbReference type="Proteomes" id="UP000579136">
    <property type="component" value="Unassembled WGS sequence"/>
</dbReference>
<evidence type="ECO:0000313" key="2">
    <source>
        <dbReference type="EMBL" id="MBB5175232.1"/>
    </source>
</evidence>
<comment type="caution">
    <text evidence="2">The sequence shown here is derived from an EMBL/GenBank/DDBJ whole genome shotgun (WGS) entry which is preliminary data.</text>
</comment>
<gene>
    <name evidence="2" type="ORF">HNQ45_000090</name>
</gene>
<organism evidence="2 3">
    <name type="scientific">Nosocomiicoccus ampullae</name>
    <dbReference type="NCBI Taxonomy" id="489910"/>
    <lineage>
        <taxon>Bacteria</taxon>
        <taxon>Bacillati</taxon>
        <taxon>Bacillota</taxon>
        <taxon>Bacilli</taxon>
        <taxon>Bacillales</taxon>
        <taxon>Staphylococcaceae</taxon>
        <taxon>Nosocomiicoccus</taxon>
    </lineage>
</organism>
<accession>A0A9Q2CYH9</accession>
<sequence length="127" mass="14045">MNNYSKTLLRFSAAFGLIGALMGAHMAGSGAYELRPIHAHILVVGWLSLFSWSVFYKVFKSNEGLLTKLHVWTAIIGSIGLTLGMLFEFVNPFNLPSSITLIIYIIGGSVLLISYILFFVLTLMVKE</sequence>
<feature type="transmembrane region" description="Helical" evidence="1">
    <location>
        <begin position="39"/>
        <end position="59"/>
    </location>
</feature>
<dbReference type="AlphaFoldDB" id="A0A9Q2CYH9"/>
<name>A0A9Q2CYH9_9STAP</name>
<feature type="transmembrane region" description="Helical" evidence="1">
    <location>
        <begin position="102"/>
        <end position="125"/>
    </location>
</feature>
<evidence type="ECO:0000313" key="3">
    <source>
        <dbReference type="Proteomes" id="UP000579136"/>
    </source>
</evidence>
<reference evidence="2 3" key="1">
    <citation type="submission" date="2020-08" db="EMBL/GenBank/DDBJ databases">
        <title>Genomic Encyclopedia of Type Strains, Phase IV (KMG-IV): sequencing the most valuable type-strain genomes for metagenomic binning, comparative biology and taxonomic classification.</title>
        <authorList>
            <person name="Goeker M."/>
        </authorList>
    </citation>
    <scope>NUCLEOTIDE SEQUENCE [LARGE SCALE GENOMIC DNA]</scope>
    <source>
        <strain evidence="2 3">DSM 19163</strain>
    </source>
</reference>
<keyword evidence="3" id="KW-1185">Reference proteome</keyword>
<keyword evidence="1" id="KW-0812">Transmembrane</keyword>
<evidence type="ECO:0008006" key="4">
    <source>
        <dbReference type="Google" id="ProtNLM"/>
    </source>
</evidence>
<dbReference type="EMBL" id="JACHHF010000001">
    <property type="protein sequence ID" value="MBB5175232.1"/>
    <property type="molecule type" value="Genomic_DNA"/>
</dbReference>
<proteinExistence type="predicted"/>
<keyword evidence="1" id="KW-1133">Transmembrane helix</keyword>
<protein>
    <recommendedName>
        <fullName evidence="4">Cytochrome-c oxidase</fullName>
    </recommendedName>
</protein>
<evidence type="ECO:0000256" key="1">
    <source>
        <dbReference type="SAM" id="Phobius"/>
    </source>
</evidence>
<keyword evidence="1" id="KW-0472">Membrane</keyword>